<accession>A0ABM9CF03</accession>
<feature type="signal peptide" evidence="1">
    <location>
        <begin position="1"/>
        <end position="28"/>
    </location>
</feature>
<evidence type="ECO:0000256" key="1">
    <source>
        <dbReference type="SAM" id="SignalP"/>
    </source>
</evidence>
<evidence type="ECO:0000313" key="3">
    <source>
        <dbReference type="Proteomes" id="UP000838821"/>
    </source>
</evidence>
<dbReference type="RefSeq" id="WP_236289156.1">
    <property type="nucleotide sequence ID" value="NZ_CAKMMW010000010.1"/>
</dbReference>
<reference evidence="2" key="1">
    <citation type="submission" date="2022-01" db="EMBL/GenBank/DDBJ databases">
        <authorList>
            <person name="Criscuolo A."/>
        </authorList>
    </citation>
    <scope>NUCLEOTIDE SEQUENCE</scope>
    <source>
        <strain evidence="2">CIP111891</strain>
    </source>
</reference>
<organism evidence="2 3">
    <name type="scientific">Paenibacillus allorhizoplanae</name>
    <dbReference type="NCBI Taxonomy" id="2905648"/>
    <lineage>
        <taxon>Bacteria</taxon>
        <taxon>Bacillati</taxon>
        <taxon>Bacillota</taxon>
        <taxon>Bacilli</taxon>
        <taxon>Bacillales</taxon>
        <taxon>Paenibacillaceae</taxon>
        <taxon>Paenibacillus</taxon>
    </lineage>
</organism>
<evidence type="ECO:0000313" key="2">
    <source>
        <dbReference type="EMBL" id="CAH1210660.1"/>
    </source>
</evidence>
<gene>
    <name evidence="2" type="ORF">PAECIP111891_03548</name>
</gene>
<name>A0ABM9CF03_9BACL</name>
<comment type="caution">
    <text evidence="2">The sequence shown here is derived from an EMBL/GenBank/DDBJ whole genome shotgun (WGS) entry which is preliminary data.</text>
</comment>
<proteinExistence type="predicted"/>
<dbReference type="Proteomes" id="UP000838821">
    <property type="component" value="Unassembled WGS sequence"/>
</dbReference>
<feature type="chain" id="PRO_5046847284" description="DUF916 domain-containing protein" evidence="1">
    <location>
        <begin position="29"/>
        <end position="716"/>
    </location>
</feature>
<evidence type="ECO:0008006" key="4">
    <source>
        <dbReference type="Google" id="ProtNLM"/>
    </source>
</evidence>
<protein>
    <recommendedName>
        <fullName evidence="4">DUF916 domain-containing protein</fullName>
    </recommendedName>
</protein>
<sequence>MTIRHHQIMYLLLFLLLSSVVSPVSALAGTGVASSTAEEQVVGSTSLGKAPIGGDSYMEVTDLLLLPGDQDGMVTFTVHVHNSGVSELSFKNYWVRLQSKAGSTFTANQLAQSGDTNRIAPGTSETYSFYAKVNATTKLQDLVIKLVQLDFSVSGFERVVGQMSPSTDYSVVTPVGANRSVQVDGTPFQMNINRTSISRNEDYYLPSIYFQMENKGTGTIKLPDLSYFIRTAQGHMYPLQATKVGKGMELQPLVEKEGLLSGSIPREAGAEGWQLVITETTTTSDGKSSLKLPVAFFEMPEAVEVEVSLGNDYEFSNKSGTYTARLTSLQRLPWEDQDILAANITLMNKGNQALPIPDLQGYFELDDAVTVEASLIRTDRVISLQPGKEVNLQLAGKIPYTSDFKDLNLVLQEKAADNQVSDLLTFHHNKELMGMNMIPTDGTRTLTDIGQSAAYSVRSTQTFEGEGADLFTVQLRVENLEKRFTDLRKQVAQFKAEDGTVFPAHMTAINNKIIPGGKALIYIYGTIPKGYKTADLQLILGDSATFQGTGSDKSAAQEEQGYVNAASFQLPDEIEEPKNGFAELDVYPYSLTLSHIGTQINFAQGTVMLDFDYDLKRDTLVETSMKDHSLIVELRDELSESGKEIIVSQTYELDGTDPIKSLQVGFHDATITYTNKDTIYKIRDMKSYQLNVYHQFQNGQKKLLATKELEWFIYTD</sequence>
<keyword evidence="3" id="KW-1185">Reference proteome</keyword>
<dbReference type="EMBL" id="CAKMMW010000010">
    <property type="protein sequence ID" value="CAH1210660.1"/>
    <property type="molecule type" value="Genomic_DNA"/>
</dbReference>
<keyword evidence="1" id="KW-0732">Signal</keyword>